<sequence length="235" mass="27645">MATVQDGRLMSMEEEHLLDNSALQQLHSRVTDQETARVSLDQQVGEKQLTGAEIIQETTDKVFRIRDRLKAAMDRPKSYADNRRKPLEFQVGDRVMLKVSPWKGVVRFGNQGKLSPRYIGPFEILDRIGPVAYRLKLPSQLSSVHDVFHVSNLKKCLSDETTVVPIEDIQVDERLHFVEEPIEISDWEIHRLRRSRIKLVKVRWNSRRGPEFTWEREDQMRKKYPHLFPYKVKRS</sequence>
<dbReference type="PANTHER" id="PTHR46148:SF59">
    <property type="entry name" value="NUCLEOTIDYLTRANSFERASE, RIBONUCLEASE H"/>
    <property type="match status" value="1"/>
</dbReference>
<evidence type="ECO:0000259" key="1">
    <source>
        <dbReference type="Pfam" id="PF24626"/>
    </source>
</evidence>
<dbReference type="PANTHER" id="PTHR46148">
    <property type="entry name" value="CHROMO DOMAIN-CONTAINING PROTEIN"/>
    <property type="match status" value="1"/>
</dbReference>
<dbReference type="EMBL" id="SZYD01000005">
    <property type="protein sequence ID" value="KAD6118943.1"/>
    <property type="molecule type" value="Genomic_DNA"/>
</dbReference>
<evidence type="ECO:0000313" key="2">
    <source>
        <dbReference type="EMBL" id="KAD6118943.1"/>
    </source>
</evidence>
<dbReference type="InterPro" id="IPR056924">
    <property type="entry name" value="SH3_Tf2-1"/>
</dbReference>
<keyword evidence="3" id="KW-1185">Reference proteome</keyword>
<evidence type="ECO:0000313" key="3">
    <source>
        <dbReference type="Proteomes" id="UP000326396"/>
    </source>
</evidence>
<organism evidence="2 3">
    <name type="scientific">Mikania micrantha</name>
    <name type="common">bitter vine</name>
    <dbReference type="NCBI Taxonomy" id="192012"/>
    <lineage>
        <taxon>Eukaryota</taxon>
        <taxon>Viridiplantae</taxon>
        <taxon>Streptophyta</taxon>
        <taxon>Embryophyta</taxon>
        <taxon>Tracheophyta</taxon>
        <taxon>Spermatophyta</taxon>
        <taxon>Magnoliopsida</taxon>
        <taxon>eudicotyledons</taxon>
        <taxon>Gunneridae</taxon>
        <taxon>Pentapetalae</taxon>
        <taxon>asterids</taxon>
        <taxon>campanulids</taxon>
        <taxon>Asterales</taxon>
        <taxon>Asteraceae</taxon>
        <taxon>Asteroideae</taxon>
        <taxon>Heliantheae alliance</taxon>
        <taxon>Eupatorieae</taxon>
        <taxon>Mikania</taxon>
    </lineage>
</organism>
<dbReference type="Pfam" id="PF24626">
    <property type="entry name" value="SH3_Tf2-1"/>
    <property type="match status" value="1"/>
</dbReference>
<accession>A0A5N6PA64</accession>
<comment type="caution">
    <text evidence="2">The sequence shown here is derived from an EMBL/GenBank/DDBJ whole genome shotgun (WGS) entry which is preliminary data.</text>
</comment>
<gene>
    <name evidence="2" type="ORF">E3N88_10214</name>
</gene>
<protein>
    <recommendedName>
        <fullName evidence="1">Tf2-1-like SH3-like domain-containing protein</fullName>
    </recommendedName>
</protein>
<reference evidence="2 3" key="1">
    <citation type="submission" date="2019-05" db="EMBL/GenBank/DDBJ databases">
        <title>Mikania micrantha, genome provides insights into the molecular mechanism of rapid growth.</title>
        <authorList>
            <person name="Liu B."/>
        </authorList>
    </citation>
    <scope>NUCLEOTIDE SEQUENCE [LARGE SCALE GENOMIC DNA]</scope>
    <source>
        <strain evidence="2">NLD-2019</strain>
        <tissue evidence="2">Leaf</tissue>
    </source>
</reference>
<feature type="domain" description="Tf2-1-like SH3-like" evidence="1">
    <location>
        <begin position="92"/>
        <end position="156"/>
    </location>
</feature>
<dbReference type="AlphaFoldDB" id="A0A5N6PA64"/>
<name>A0A5N6PA64_9ASTR</name>
<proteinExistence type="predicted"/>
<dbReference type="Proteomes" id="UP000326396">
    <property type="component" value="Linkage Group LG13"/>
</dbReference>
<dbReference type="OrthoDB" id="425619at2759"/>